<gene>
    <name evidence="5" type="ORF">K933_15049</name>
</gene>
<name>V4HAV6_9EURY</name>
<protein>
    <submittedName>
        <fullName evidence="5">DNA binding protein</fullName>
    </submittedName>
</protein>
<keyword evidence="1" id="KW-0805">Transcription regulation</keyword>
<sequence>MRRVTFEVTYPPELAHPLHRRLTRESGVSRMELLAWGPTATVTTLSWYDADPETTAAVLAAVESIAERHLVESDEGTYAFVHQTDFEFADDLMDLVSQANVVFVPPVTFRDDGSATVEAVGETASLSAFHDRLTDLVDVRVERVRAFGRRASSAALTDRQRAALDAAVTVGYYEVPRVGGVADVAAELDCAPSTAGELLRKAEAAVVTDYASAAPAEIRR</sequence>
<dbReference type="RefSeq" id="WP_023395582.1">
    <property type="nucleotide sequence ID" value="NZ_ASGZ01000061.1"/>
</dbReference>
<evidence type="ECO:0000259" key="4">
    <source>
        <dbReference type="Pfam" id="PF24278"/>
    </source>
</evidence>
<dbReference type="PATRIC" id="fig|1324957.4.peg.3049"/>
<dbReference type="PANTHER" id="PTHR34236">
    <property type="entry name" value="DIMETHYL SULFOXIDE REDUCTASE TRANSCRIPTIONAL ACTIVATOR"/>
    <property type="match status" value="1"/>
</dbReference>
<evidence type="ECO:0000313" key="5">
    <source>
        <dbReference type="EMBL" id="ESP87193.1"/>
    </source>
</evidence>
<evidence type="ECO:0000256" key="1">
    <source>
        <dbReference type="ARBA" id="ARBA00023015"/>
    </source>
</evidence>
<feature type="domain" description="HTH bat-type" evidence="3">
    <location>
        <begin position="156"/>
        <end position="207"/>
    </location>
</feature>
<evidence type="ECO:0000256" key="2">
    <source>
        <dbReference type="ARBA" id="ARBA00023163"/>
    </source>
</evidence>
<reference evidence="5 6" key="1">
    <citation type="journal article" date="2013" name="Genome Announc.">
        <title>Draft Genome Sequence of 'Candidatus Halobonum tyrrellensis' Strain G22, Isolated from the Hypersaline Waters of Lake Tyrrell, Australia.</title>
        <authorList>
            <person name="Ugalde J.A."/>
            <person name="Narasingarao P."/>
            <person name="Kuo S."/>
            <person name="Podell S."/>
            <person name="Allen E.E."/>
        </authorList>
    </citation>
    <scope>NUCLEOTIDE SEQUENCE [LARGE SCALE GENOMIC DNA]</scope>
    <source>
        <strain evidence="5 6">G22</strain>
    </source>
</reference>
<dbReference type="eggNOG" id="arCOG02274">
    <property type="taxonomic scope" value="Archaea"/>
</dbReference>
<keyword evidence="6" id="KW-1185">Reference proteome</keyword>
<accession>V4HAV6</accession>
<feature type="domain" description="HVO-0513-like N-terminal" evidence="4">
    <location>
        <begin position="16"/>
        <end position="144"/>
    </location>
</feature>
<proteinExistence type="predicted"/>
<evidence type="ECO:0000313" key="6">
    <source>
        <dbReference type="Proteomes" id="UP000017840"/>
    </source>
</evidence>
<keyword evidence="2" id="KW-0804">Transcription</keyword>
<dbReference type="OrthoDB" id="27447at2157"/>
<dbReference type="InterPro" id="IPR056493">
    <property type="entry name" value="HVO_0513_N"/>
</dbReference>
<dbReference type="Pfam" id="PF04967">
    <property type="entry name" value="HTH_10"/>
    <property type="match status" value="1"/>
</dbReference>
<evidence type="ECO:0000259" key="3">
    <source>
        <dbReference type="Pfam" id="PF04967"/>
    </source>
</evidence>
<dbReference type="Pfam" id="PF24278">
    <property type="entry name" value="HVO_0513_N"/>
    <property type="match status" value="1"/>
</dbReference>
<organism evidence="5 6">
    <name type="scientific">Candidatus Halobonum tyrrellensis G22</name>
    <dbReference type="NCBI Taxonomy" id="1324957"/>
    <lineage>
        <taxon>Archaea</taxon>
        <taxon>Methanobacteriati</taxon>
        <taxon>Methanobacteriota</taxon>
        <taxon>Stenosarchaea group</taxon>
        <taxon>Halobacteria</taxon>
        <taxon>Halobacteriales</taxon>
        <taxon>Haloferacaceae</taxon>
        <taxon>Candidatus Halobonum</taxon>
    </lineage>
</organism>
<dbReference type="InterPro" id="IPR007050">
    <property type="entry name" value="HTH_bacterioopsin"/>
</dbReference>
<dbReference type="PANTHER" id="PTHR34236:SF1">
    <property type="entry name" value="DIMETHYL SULFOXIDE REDUCTASE TRANSCRIPTIONAL ACTIVATOR"/>
    <property type="match status" value="1"/>
</dbReference>
<dbReference type="Proteomes" id="UP000017840">
    <property type="component" value="Unassembled WGS sequence"/>
</dbReference>
<comment type="caution">
    <text evidence="5">The sequence shown here is derived from an EMBL/GenBank/DDBJ whole genome shotgun (WGS) entry which is preliminary data.</text>
</comment>
<dbReference type="EMBL" id="ASGZ01000061">
    <property type="protein sequence ID" value="ESP87193.1"/>
    <property type="molecule type" value="Genomic_DNA"/>
</dbReference>
<dbReference type="AlphaFoldDB" id="V4HAV6"/>